<dbReference type="AlphaFoldDB" id="A0A378YEN4"/>
<dbReference type="STRING" id="93220.A6P55_24090"/>
<evidence type="ECO:0000313" key="3">
    <source>
        <dbReference type="Proteomes" id="UP000254573"/>
    </source>
</evidence>
<name>A0A378YEN4_9BURK</name>
<feature type="region of interest" description="Disordered" evidence="1">
    <location>
        <begin position="1"/>
        <end position="27"/>
    </location>
</feature>
<protein>
    <submittedName>
        <fullName evidence="2">Uncharacterized protein</fullName>
    </submittedName>
</protein>
<dbReference type="KEGG" id="prb:X636_23860"/>
<reference evidence="2 3" key="1">
    <citation type="submission" date="2018-06" db="EMBL/GenBank/DDBJ databases">
        <authorList>
            <consortium name="Pathogen Informatics"/>
            <person name="Doyle S."/>
        </authorList>
    </citation>
    <scope>NUCLEOTIDE SEQUENCE [LARGE SCALE GENOMIC DNA]</scope>
    <source>
        <strain evidence="2 3">NCTC13160</strain>
    </source>
</reference>
<dbReference type="Proteomes" id="UP000254573">
    <property type="component" value="Unassembled WGS sequence"/>
</dbReference>
<evidence type="ECO:0000313" key="2">
    <source>
        <dbReference type="EMBL" id="SUA75000.1"/>
    </source>
</evidence>
<proteinExistence type="predicted"/>
<organism evidence="2 3">
    <name type="scientific">Pandoraea pnomenusa</name>
    <dbReference type="NCBI Taxonomy" id="93220"/>
    <lineage>
        <taxon>Bacteria</taxon>
        <taxon>Pseudomonadati</taxon>
        <taxon>Pseudomonadota</taxon>
        <taxon>Betaproteobacteria</taxon>
        <taxon>Burkholderiales</taxon>
        <taxon>Burkholderiaceae</taxon>
        <taxon>Pandoraea</taxon>
    </lineage>
</organism>
<dbReference type="EMBL" id="UGSG01000001">
    <property type="protein sequence ID" value="SUA75000.1"/>
    <property type="molecule type" value="Genomic_DNA"/>
</dbReference>
<dbReference type="KEGG" id="ppno:DA70_03250"/>
<accession>A0A378YEN4</accession>
<sequence length="74" mass="8434">MPDMTRNEPSHTPLPDNADTMIERRHPSDVDRLRDVIGSDVLPFYRDEQAVAAYRQAAERWPHLVAVANSRAAH</sequence>
<gene>
    <name evidence="2" type="ORF">NCTC13160_00607</name>
</gene>
<evidence type="ECO:0000256" key="1">
    <source>
        <dbReference type="SAM" id="MobiDB-lite"/>
    </source>
</evidence>